<reference evidence="10 11" key="1">
    <citation type="submission" date="2018-10" db="EMBL/GenBank/DDBJ databases">
        <title>Phylogenomics of Brevibacillus.</title>
        <authorList>
            <person name="Dunlap C."/>
        </authorList>
    </citation>
    <scope>NUCLEOTIDE SEQUENCE [LARGE SCALE GENOMIC DNA]</scope>
    <source>
        <strain evidence="10 11">JCM 12215</strain>
    </source>
</reference>
<evidence type="ECO:0000256" key="1">
    <source>
        <dbReference type="ARBA" id="ARBA00004651"/>
    </source>
</evidence>
<dbReference type="InterPro" id="IPR035906">
    <property type="entry name" value="MetI-like_sf"/>
</dbReference>
<dbReference type="InterPro" id="IPR050366">
    <property type="entry name" value="BP-dependent_transpt_permease"/>
</dbReference>
<evidence type="ECO:0000256" key="5">
    <source>
        <dbReference type="ARBA" id="ARBA00022989"/>
    </source>
</evidence>
<keyword evidence="3" id="KW-1003">Cell membrane</keyword>
<evidence type="ECO:0000256" key="2">
    <source>
        <dbReference type="ARBA" id="ARBA00022448"/>
    </source>
</evidence>
<dbReference type="PANTHER" id="PTHR43386:SF1">
    <property type="entry name" value="D,D-DIPEPTIDE TRANSPORT SYSTEM PERMEASE PROTEIN DDPC-RELATED"/>
    <property type="match status" value="1"/>
</dbReference>
<feature type="region of interest" description="Disordered" evidence="8">
    <location>
        <begin position="1"/>
        <end position="24"/>
    </location>
</feature>
<dbReference type="InterPro" id="IPR025966">
    <property type="entry name" value="OppC_N"/>
</dbReference>
<dbReference type="InterPro" id="IPR000515">
    <property type="entry name" value="MetI-like"/>
</dbReference>
<feature type="transmembrane region" description="Helical" evidence="7">
    <location>
        <begin position="146"/>
        <end position="165"/>
    </location>
</feature>
<dbReference type="CDD" id="cd06261">
    <property type="entry name" value="TM_PBP2"/>
    <property type="match status" value="1"/>
</dbReference>
<keyword evidence="6 7" id="KW-0472">Membrane</keyword>
<evidence type="ECO:0000313" key="11">
    <source>
        <dbReference type="Proteomes" id="UP000282028"/>
    </source>
</evidence>
<gene>
    <name evidence="10" type="ORF">EDM52_04465</name>
</gene>
<dbReference type="RefSeq" id="WP_122907835.1">
    <property type="nucleotide sequence ID" value="NZ_CBCSBE010000002.1"/>
</dbReference>
<feature type="domain" description="ABC transmembrane type-1" evidence="9">
    <location>
        <begin position="110"/>
        <end position="294"/>
    </location>
</feature>
<dbReference type="PROSITE" id="PS50928">
    <property type="entry name" value="ABC_TM1"/>
    <property type="match status" value="1"/>
</dbReference>
<feature type="transmembrane region" description="Helical" evidence="7">
    <location>
        <begin position="226"/>
        <end position="251"/>
    </location>
</feature>
<name>A0A3M8CKU8_9BACL</name>
<feature type="transmembrane region" description="Helical" evidence="7">
    <location>
        <begin position="48"/>
        <end position="71"/>
    </location>
</feature>
<sequence length="304" mass="32610">MSGNLSQVEVAHETPPPIRAVEKQAAPPPSSYWLQVGKRLARNKTAMLGAVILFLFTIGCASAPLIAPYPIDQMNFKDRLMGPGATHLLGTDDFGRDIFSRLLYGGRISLLTGLITVTVASLIGVTLGIIAGYYRKVELYIMQVMDIMLALPALLLAIAIIAVLGPGLTNAMIAIVIAVIPSYVRVVRASVLSIREKEYIEAVKALGIRDIVILTKHILPNILSPIIVLMTLQFGTSILAAAALSFLGLGAQPPIPEWGAMVYVGKAFLGQAWWMSIFPGLAIMLVVLGFNLLGDGLRDALDPK</sequence>
<evidence type="ECO:0000256" key="6">
    <source>
        <dbReference type="ARBA" id="ARBA00023136"/>
    </source>
</evidence>
<evidence type="ECO:0000256" key="4">
    <source>
        <dbReference type="ARBA" id="ARBA00022692"/>
    </source>
</evidence>
<dbReference type="SUPFAM" id="SSF161098">
    <property type="entry name" value="MetI-like"/>
    <property type="match status" value="1"/>
</dbReference>
<feature type="transmembrane region" description="Helical" evidence="7">
    <location>
        <begin position="171"/>
        <end position="187"/>
    </location>
</feature>
<comment type="caution">
    <text evidence="10">The sequence shown here is derived from an EMBL/GenBank/DDBJ whole genome shotgun (WGS) entry which is preliminary data.</text>
</comment>
<dbReference type="EMBL" id="RHHR01000008">
    <property type="protein sequence ID" value="RNB76171.1"/>
    <property type="molecule type" value="Genomic_DNA"/>
</dbReference>
<evidence type="ECO:0000256" key="3">
    <source>
        <dbReference type="ARBA" id="ARBA00022475"/>
    </source>
</evidence>
<comment type="subcellular location">
    <subcellularLocation>
        <location evidence="1 7">Cell membrane</location>
        <topology evidence="1 7">Multi-pass membrane protein</topology>
    </subcellularLocation>
</comment>
<evidence type="ECO:0000256" key="8">
    <source>
        <dbReference type="SAM" id="MobiDB-lite"/>
    </source>
</evidence>
<feature type="transmembrane region" description="Helical" evidence="7">
    <location>
        <begin position="108"/>
        <end position="134"/>
    </location>
</feature>
<feature type="transmembrane region" description="Helical" evidence="7">
    <location>
        <begin position="271"/>
        <end position="294"/>
    </location>
</feature>
<dbReference type="OrthoDB" id="9797472at2"/>
<dbReference type="Gene3D" id="1.10.3720.10">
    <property type="entry name" value="MetI-like"/>
    <property type="match status" value="1"/>
</dbReference>
<keyword evidence="11" id="KW-1185">Reference proteome</keyword>
<keyword evidence="4 7" id="KW-0812">Transmembrane</keyword>
<dbReference type="PANTHER" id="PTHR43386">
    <property type="entry name" value="OLIGOPEPTIDE TRANSPORT SYSTEM PERMEASE PROTEIN APPC"/>
    <property type="match status" value="1"/>
</dbReference>
<dbReference type="AlphaFoldDB" id="A0A3M8CKU8"/>
<organism evidence="10 11">
    <name type="scientific">Brevibacillus invocatus</name>
    <dbReference type="NCBI Taxonomy" id="173959"/>
    <lineage>
        <taxon>Bacteria</taxon>
        <taxon>Bacillati</taxon>
        <taxon>Bacillota</taxon>
        <taxon>Bacilli</taxon>
        <taxon>Bacillales</taxon>
        <taxon>Paenibacillaceae</taxon>
        <taxon>Brevibacillus</taxon>
    </lineage>
</organism>
<dbReference type="GO" id="GO:0005886">
    <property type="term" value="C:plasma membrane"/>
    <property type="evidence" value="ECO:0007669"/>
    <property type="project" value="UniProtKB-SubCell"/>
</dbReference>
<keyword evidence="2 7" id="KW-0813">Transport</keyword>
<comment type="similarity">
    <text evidence="7">Belongs to the binding-protein-dependent transport system permease family.</text>
</comment>
<dbReference type="Pfam" id="PF00528">
    <property type="entry name" value="BPD_transp_1"/>
    <property type="match status" value="1"/>
</dbReference>
<keyword evidence="5 7" id="KW-1133">Transmembrane helix</keyword>
<protein>
    <submittedName>
        <fullName evidence="10">ABC transporter permease</fullName>
    </submittedName>
</protein>
<dbReference type="Pfam" id="PF12911">
    <property type="entry name" value="OppC_N"/>
    <property type="match status" value="1"/>
</dbReference>
<dbReference type="Proteomes" id="UP000282028">
    <property type="component" value="Unassembled WGS sequence"/>
</dbReference>
<evidence type="ECO:0000256" key="7">
    <source>
        <dbReference type="RuleBase" id="RU363032"/>
    </source>
</evidence>
<evidence type="ECO:0000259" key="9">
    <source>
        <dbReference type="PROSITE" id="PS50928"/>
    </source>
</evidence>
<proteinExistence type="inferred from homology"/>
<evidence type="ECO:0000313" key="10">
    <source>
        <dbReference type="EMBL" id="RNB76171.1"/>
    </source>
</evidence>
<accession>A0A3M8CKU8</accession>
<dbReference type="GO" id="GO:0055085">
    <property type="term" value="P:transmembrane transport"/>
    <property type="evidence" value="ECO:0007669"/>
    <property type="project" value="InterPro"/>
</dbReference>